<feature type="transmembrane region" description="Helical" evidence="2">
    <location>
        <begin position="254"/>
        <end position="278"/>
    </location>
</feature>
<dbReference type="EMBL" id="JFBX01000521">
    <property type="protein sequence ID" value="KXH36731.1"/>
    <property type="molecule type" value="Genomic_DNA"/>
</dbReference>
<reference evidence="3 4" key="1">
    <citation type="submission" date="2014-02" db="EMBL/GenBank/DDBJ databases">
        <title>The genome sequence of Colletotrichum simmondsii CBS122122.</title>
        <authorList>
            <person name="Baroncelli R."/>
            <person name="Thon M.R."/>
        </authorList>
    </citation>
    <scope>NUCLEOTIDE SEQUENCE [LARGE SCALE GENOMIC DNA]</scope>
    <source>
        <strain evidence="3 4">CBS122122</strain>
    </source>
</reference>
<gene>
    <name evidence="3" type="ORF">CSIM01_03125</name>
</gene>
<accession>A0A135SLI0</accession>
<keyword evidence="2" id="KW-0812">Transmembrane</keyword>
<evidence type="ECO:0000256" key="1">
    <source>
        <dbReference type="SAM" id="MobiDB-lite"/>
    </source>
</evidence>
<keyword evidence="2" id="KW-0472">Membrane</keyword>
<organism evidence="3 4">
    <name type="scientific">Colletotrichum simmondsii</name>
    <dbReference type="NCBI Taxonomy" id="703756"/>
    <lineage>
        <taxon>Eukaryota</taxon>
        <taxon>Fungi</taxon>
        <taxon>Dikarya</taxon>
        <taxon>Ascomycota</taxon>
        <taxon>Pezizomycotina</taxon>
        <taxon>Sordariomycetes</taxon>
        <taxon>Hypocreomycetidae</taxon>
        <taxon>Glomerellales</taxon>
        <taxon>Glomerellaceae</taxon>
        <taxon>Colletotrichum</taxon>
        <taxon>Colletotrichum acutatum species complex</taxon>
    </lineage>
</organism>
<dbReference type="CDD" id="cd12087">
    <property type="entry name" value="TM_EGFR-like"/>
    <property type="match status" value="1"/>
</dbReference>
<proteinExistence type="predicted"/>
<keyword evidence="2" id="KW-1133">Transmembrane helix</keyword>
<name>A0A135SLI0_9PEZI</name>
<evidence type="ECO:0000256" key="2">
    <source>
        <dbReference type="SAM" id="Phobius"/>
    </source>
</evidence>
<dbReference type="Proteomes" id="UP000070328">
    <property type="component" value="Unassembled WGS sequence"/>
</dbReference>
<sequence length="354" mass="37283">MASETTYEPLLVTLTFTPGGFQQTKILSMAPQTTPFTPPSDLCSPVDIRCLVGKTEDLTGDVECLRDQVVAETTASLPTQCFPESYAAIWRPSGNTFSENHEILKKALKKKKNADKTINQGDVASVAYPGTACISGWTTACETTLTLESAQTYTQTWCCPSSYTCLVPTPGGTPYRDCVSLLSTNTEIWINNIATSGGRESTLWSSWRKISLTGLPSAAGGPLSVKHPVFPLYGRVLSSQASGVAGGAGLSTGAVAGIAVGAVALVLLLFGAGLFICLRKRKQKRAAAAIAAQNESTTGNEGYGQKGFGYDAKQELPGHGTEMTEVDAATPPPVELSAYTRAAEVEGNRPAELS</sequence>
<evidence type="ECO:0000313" key="4">
    <source>
        <dbReference type="Proteomes" id="UP000070328"/>
    </source>
</evidence>
<dbReference type="OrthoDB" id="5210231at2759"/>
<evidence type="ECO:0000313" key="3">
    <source>
        <dbReference type="EMBL" id="KXH36731.1"/>
    </source>
</evidence>
<dbReference type="AlphaFoldDB" id="A0A135SLI0"/>
<comment type="caution">
    <text evidence="3">The sequence shown here is derived from an EMBL/GenBank/DDBJ whole genome shotgun (WGS) entry which is preliminary data.</text>
</comment>
<protein>
    <submittedName>
        <fullName evidence="3">Uncharacterized protein</fullName>
    </submittedName>
</protein>
<feature type="region of interest" description="Disordered" evidence="1">
    <location>
        <begin position="293"/>
        <end position="335"/>
    </location>
</feature>
<keyword evidence="4" id="KW-1185">Reference proteome</keyword>